<evidence type="ECO:0000313" key="2">
    <source>
        <dbReference type="EMBL" id="TYL37834.1"/>
    </source>
</evidence>
<keyword evidence="3" id="KW-1185">Reference proteome</keyword>
<dbReference type="EMBL" id="PHNJ01000007">
    <property type="protein sequence ID" value="TYL37834.1"/>
    <property type="molecule type" value="Genomic_DNA"/>
</dbReference>
<sequence>MEHRSRLPGRNATAVPTDLDHRETAVEPGSSELPCLWGVSMSNCRKGLSSSAVLERTVGRRDGPTSVDGS</sequence>
<accession>A0A8J8Q2P8</accession>
<evidence type="ECO:0000256" key="1">
    <source>
        <dbReference type="SAM" id="MobiDB-lite"/>
    </source>
</evidence>
<reference evidence="2" key="1">
    <citation type="submission" date="2017-11" db="EMBL/GenBank/DDBJ databases">
        <authorList>
            <person name="Kajale S.C."/>
            <person name="Sharma A."/>
        </authorList>
    </citation>
    <scope>NUCLEOTIDE SEQUENCE</scope>
    <source>
        <strain evidence="2">LS1_42</strain>
    </source>
</reference>
<comment type="caution">
    <text evidence="2">The sequence shown here is derived from an EMBL/GenBank/DDBJ whole genome shotgun (WGS) entry which is preliminary data.</text>
</comment>
<dbReference type="Proteomes" id="UP000766904">
    <property type="component" value="Unassembled WGS sequence"/>
</dbReference>
<gene>
    <name evidence="2" type="ORF">CV102_13950</name>
</gene>
<feature type="region of interest" description="Disordered" evidence="1">
    <location>
        <begin position="1"/>
        <end position="32"/>
    </location>
</feature>
<protein>
    <submittedName>
        <fullName evidence="2">Uncharacterized protein</fullName>
    </submittedName>
</protein>
<evidence type="ECO:0000313" key="3">
    <source>
        <dbReference type="Proteomes" id="UP000766904"/>
    </source>
</evidence>
<dbReference type="AlphaFoldDB" id="A0A8J8Q2P8"/>
<name>A0A8J8Q2P8_9EURY</name>
<organism evidence="2 3">
    <name type="scientific">Natronococcus pandeyae</name>
    <dbReference type="NCBI Taxonomy" id="2055836"/>
    <lineage>
        <taxon>Archaea</taxon>
        <taxon>Methanobacteriati</taxon>
        <taxon>Methanobacteriota</taxon>
        <taxon>Stenosarchaea group</taxon>
        <taxon>Halobacteria</taxon>
        <taxon>Halobacteriales</taxon>
        <taxon>Natrialbaceae</taxon>
        <taxon>Natronococcus</taxon>
    </lineage>
</organism>
<feature type="region of interest" description="Disordered" evidence="1">
    <location>
        <begin position="48"/>
        <end position="70"/>
    </location>
</feature>
<proteinExistence type="predicted"/>